<name>A0AA37J4B6_9FIRM</name>
<proteinExistence type="predicted"/>
<accession>A0AA37J4B6</accession>
<organism evidence="1 2">
    <name type="scientific">Faecalibacterium gallinarum</name>
    <dbReference type="NCBI Taxonomy" id="2903556"/>
    <lineage>
        <taxon>Bacteria</taxon>
        <taxon>Bacillati</taxon>
        <taxon>Bacillota</taxon>
        <taxon>Clostridia</taxon>
        <taxon>Eubacteriales</taxon>
        <taxon>Oscillospiraceae</taxon>
        <taxon>Faecalibacterium</taxon>
    </lineage>
</organism>
<evidence type="ECO:0000313" key="1">
    <source>
        <dbReference type="EMBL" id="GJN65781.1"/>
    </source>
</evidence>
<keyword evidence="2" id="KW-1185">Reference proteome</keyword>
<dbReference type="EMBL" id="BQKV01000106">
    <property type="protein sequence ID" value="GJN65781.1"/>
    <property type="molecule type" value="Genomic_DNA"/>
</dbReference>
<dbReference type="RefSeq" id="WP_238317990.1">
    <property type="nucleotide sequence ID" value="NZ_BQKV01000106.1"/>
</dbReference>
<comment type="caution">
    <text evidence="1">The sequence shown here is derived from an EMBL/GenBank/DDBJ whole genome shotgun (WGS) entry which is preliminary data.</text>
</comment>
<dbReference type="Proteomes" id="UP001055185">
    <property type="component" value="Unassembled WGS sequence"/>
</dbReference>
<sequence length="146" mass="15527">MEATRSNLIAMPACYAVVTEEEMVYLEGGAFSITKEDVIRFGVTFTHNLAMVVGSLSLTMGVNTVTKSISNMGFSLGMQSIFNTIAGFNGWQMAALVGCTACAAYYVTLQVMQIVALVKAIGQSIQETVQQVQQNQAQAQGQAVAA</sequence>
<reference evidence="1" key="1">
    <citation type="journal article" date="2022" name="Int. J. Syst. Evol. Microbiol.">
        <title>Genome-based, phenotypic and chemotaxonomic classification of Faecalibacterium strains: proposal of three novel species Faecalibacterium duncaniae sp. nov., Faecalibacterium hattorii sp. nov. and Faecalibacterium gallinarum sp. nov. .</title>
        <authorList>
            <person name="Sakamoto M."/>
            <person name="Sakurai N."/>
            <person name="Tanno H."/>
            <person name="Iino T."/>
            <person name="Ohkuma M."/>
            <person name="Endo A."/>
        </authorList>
    </citation>
    <scope>NUCLEOTIDE SEQUENCE</scope>
    <source>
        <strain evidence="1">JCM 17207</strain>
    </source>
</reference>
<dbReference type="AlphaFoldDB" id="A0AA37J4B6"/>
<gene>
    <name evidence="1" type="ORF">JCM17207_24060</name>
</gene>
<evidence type="ECO:0000313" key="2">
    <source>
        <dbReference type="Proteomes" id="UP001055185"/>
    </source>
</evidence>
<protein>
    <submittedName>
        <fullName evidence="1">Uncharacterized protein</fullName>
    </submittedName>
</protein>